<proteinExistence type="predicted"/>
<protein>
    <recommendedName>
        <fullName evidence="3">Transposase IS66 C-terminal domain-containing protein</fullName>
    </recommendedName>
</protein>
<dbReference type="EMBL" id="JTHG01000165">
    <property type="protein sequence ID" value="KMO20732.1"/>
    <property type="molecule type" value="Genomic_DNA"/>
</dbReference>
<sequence>MRGNDPHDGGAHHLAWAILSGRGSGSGQESLPRWIYTRVTGAPDDDLLKVIESSQARSVM</sequence>
<accession>A0ABR5H881</accession>
<organism evidence="1 2">
    <name type="scientific">Methylobacterium indicum</name>
    <dbReference type="NCBI Taxonomy" id="1775910"/>
    <lineage>
        <taxon>Bacteria</taxon>
        <taxon>Pseudomonadati</taxon>
        <taxon>Pseudomonadota</taxon>
        <taxon>Alphaproteobacteria</taxon>
        <taxon>Hyphomicrobiales</taxon>
        <taxon>Methylobacteriaceae</taxon>
        <taxon>Methylobacterium</taxon>
    </lineage>
</organism>
<comment type="caution">
    <text evidence="1">The sequence shown here is derived from an EMBL/GenBank/DDBJ whole genome shotgun (WGS) entry which is preliminary data.</text>
</comment>
<dbReference type="Proteomes" id="UP000036471">
    <property type="component" value="Unassembled WGS sequence"/>
</dbReference>
<name>A0ABR5H881_9HYPH</name>
<evidence type="ECO:0000313" key="2">
    <source>
        <dbReference type="Proteomes" id="UP000036471"/>
    </source>
</evidence>
<gene>
    <name evidence="1" type="ORF">QR79_17690</name>
</gene>
<evidence type="ECO:0008006" key="3">
    <source>
        <dbReference type="Google" id="ProtNLM"/>
    </source>
</evidence>
<evidence type="ECO:0000313" key="1">
    <source>
        <dbReference type="EMBL" id="KMO20732.1"/>
    </source>
</evidence>
<reference evidence="1 2" key="1">
    <citation type="submission" date="2014-11" db="EMBL/GenBank/DDBJ databases">
        <title>Comparative genomics of Methylobacterium species.</title>
        <authorList>
            <person name="Chaudhry V."/>
            <person name="Patil P.B."/>
        </authorList>
    </citation>
    <scope>NUCLEOTIDE SEQUENCE [LARGE SCALE GENOMIC DNA]</scope>
    <source>
        <strain evidence="1 2">SE3.6</strain>
    </source>
</reference>
<keyword evidence="2" id="KW-1185">Reference proteome</keyword>